<proteinExistence type="predicted"/>
<gene>
    <name evidence="2" type="ORF">B5M45_19705</name>
</gene>
<dbReference type="AlphaFoldDB" id="A0A1X0XYA0"/>
<dbReference type="Pfam" id="PF01243">
    <property type="entry name" value="PNPOx_N"/>
    <property type="match status" value="1"/>
</dbReference>
<evidence type="ECO:0000313" key="3">
    <source>
        <dbReference type="Proteomes" id="UP000193040"/>
    </source>
</evidence>
<evidence type="ECO:0000259" key="1">
    <source>
        <dbReference type="Pfam" id="PF01243"/>
    </source>
</evidence>
<dbReference type="PANTHER" id="PTHR42815">
    <property type="entry name" value="FAD-BINDING, PUTATIVE (AFU_ORTHOLOGUE AFUA_6G07600)-RELATED"/>
    <property type="match status" value="1"/>
</dbReference>
<dbReference type="Gene3D" id="2.30.110.10">
    <property type="entry name" value="Electron Transport, Fmn-binding Protein, Chain A"/>
    <property type="match status" value="1"/>
</dbReference>
<organism evidence="2 3">
    <name type="scientific">Mycobacterium simiae</name>
    <name type="common">Mycobacterium habana</name>
    <dbReference type="NCBI Taxonomy" id="1784"/>
    <lineage>
        <taxon>Bacteria</taxon>
        <taxon>Bacillati</taxon>
        <taxon>Actinomycetota</taxon>
        <taxon>Actinomycetes</taxon>
        <taxon>Mycobacteriales</taxon>
        <taxon>Mycobacteriaceae</taxon>
        <taxon>Mycobacterium</taxon>
        <taxon>Mycobacterium simiae complex</taxon>
    </lineage>
</organism>
<dbReference type="InterPro" id="IPR012349">
    <property type="entry name" value="Split_barrel_FMN-bd"/>
</dbReference>
<dbReference type="Proteomes" id="UP000193040">
    <property type="component" value="Unassembled WGS sequence"/>
</dbReference>
<dbReference type="PANTHER" id="PTHR42815:SF2">
    <property type="entry name" value="FAD-BINDING, PUTATIVE (AFU_ORTHOLOGUE AFUA_6G07600)-RELATED"/>
    <property type="match status" value="1"/>
</dbReference>
<feature type="domain" description="Pyridoxamine 5'-phosphate oxidase N-terminal" evidence="1">
    <location>
        <begin position="47"/>
        <end position="145"/>
    </location>
</feature>
<dbReference type="EMBL" id="MZZM01000025">
    <property type="protein sequence ID" value="ORJ57832.1"/>
    <property type="molecule type" value="Genomic_DNA"/>
</dbReference>
<reference evidence="2 3" key="1">
    <citation type="submission" date="2017-03" db="EMBL/GenBank/DDBJ databases">
        <title>Genomic insights into Mycobacterium simiae human colonization.</title>
        <authorList>
            <person name="Steffani J.L."/>
            <person name="Brunck M.E."/>
            <person name="Cruz E."/>
            <person name="Montiel R."/>
            <person name="Barona F."/>
        </authorList>
    </citation>
    <scope>NUCLEOTIDE SEQUENCE [LARGE SCALE GENOMIC DNA]</scope>
    <source>
        <strain evidence="2 3">MsiGto</strain>
    </source>
</reference>
<accession>A0A1X0XYA0</accession>
<comment type="caution">
    <text evidence="2">The sequence shown here is derived from an EMBL/GenBank/DDBJ whole genome shotgun (WGS) entry which is preliminary data.</text>
</comment>
<dbReference type="SUPFAM" id="SSF50475">
    <property type="entry name" value="FMN-binding split barrel"/>
    <property type="match status" value="1"/>
</dbReference>
<name>A0A1X0XYA0_MYCSI</name>
<evidence type="ECO:0000313" key="2">
    <source>
        <dbReference type="EMBL" id="ORJ57832.1"/>
    </source>
</evidence>
<protein>
    <submittedName>
        <fullName evidence="2">Pyridoxamine 5-phosphate oxidase</fullName>
    </submittedName>
</protein>
<keyword evidence="3" id="KW-1185">Reference proteome</keyword>
<dbReference type="InterPro" id="IPR011576">
    <property type="entry name" value="Pyridox_Oxase_N"/>
</dbReference>
<sequence>MNRPSRYGSIAFSAPVAERQKAAGSIHSYGRFHRQGNDIGQPDRLDSRIASLITGADSFFIATVTPTGWPYLQHRGGPSGFVQVLDPATIGFAEYSGNQQYITIGNLDADDKVALFFIDYPTRTRVKVYGRARVIEHCDDPQLLKRLLNTGHSEVRTACPRAIVIAVEAFDINCRRNIPVKYGADSVNERVRLARHDLLEENADLRTRIAKLEQQLAGDDTG</sequence>